<evidence type="ECO:0000256" key="9">
    <source>
        <dbReference type="RuleBase" id="RU364126"/>
    </source>
</evidence>
<evidence type="ECO:0000256" key="6">
    <source>
        <dbReference type="ARBA" id="ARBA00022741"/>
    </source>
</evidence>
<evidence type="ECO:0000256" key="8">
    <source>
        <dbReference type="ARBA" id="ARBA00022840"/>
    </source>
</evidence>
<comment type="caution">
    <text evidence="10">The sequence shown here is derived from an EMBL/GenBank/DDBJ whole genome shotgun (WGS) entry which is preliminary data.</text>
</comment>
<evidence type="ECO:0000256" key="1">
    <source>
        <dbReference type="ARBA" id="ARBA00003979"/>
    </source>
</evidence>
<evidence type="ECO:0000256" key="7">
    <source>
        <dbReference type="ARBA" id="ARBA00022777"/>
    </source>
</evidence>
<keyword evidence="8 9" id="KW-0067">ATP-binding</keyword>
<keyword evidence="11" id="KW-1185">Reference proteome</keyword>
<dbReference type="Proteomes" id="UP000237438">
    <property type="component" value="Unassembled WGS sequence"/>
</dbReference>
<keyword evidence="7 9" id="KW-0418">Kinase</keyword>
<dbReference type="PANTHER" id="PTHR14456">
    <property type="entry name" value="INOSITOL POLYPHOSPHATE KINASE 1"/>
    <property type="match status" value="1"/>
</dbReference>
<reference evidence="10 11" key="1">
    <citation type="submission" date="2017-10" db="EMBL/GenBank/DDBJ databases">
        <title>Development of genomic resources for the powdery mildew, Erysiphe pulchra.</title>
        <authorList>
            <person name="Wadl P.A."/>
            <person name="Mack B.M."/>
            <person name="Moore G."/>
            <person name="Beltz S.B."/>
        </authorList>
    </citation>
    <scope>NUCLEOTIDE SEQUENCE [LARGE SCALE GENOMIC DNA]</scope>
    <source>
        <strain evidence="10">Cflorida</strain>
    </source>
</reference>
<dbReference type="InterPro" id="IPR009286">
    <property type="entry name" value="Ins_P5_2-kin"/>
</dbReference>
<dbReference type="GO" id="GO:0032958">
    <property type="term" value="P:inositol phosphate biosynthetic process"/>
    <property type="evidence" value="ECO:0007669"/>
    <property type="project" value="TreeGrafter"/>
</dbReference>
<dbReference type="EC" id="2.7.1.158" evidence="3 9"/>
<keyword evidence="5 9" id="KW-0808">Transferase</keyword>
<dbReference type="GO" id="GO:0035299">
    <property type="term" value="F:inositol-1,3,4,5,6-pentakisphosphate 2-kinase activity"/>
    <property type="evidence" value="ECO:0007669"/>
    <property type="project" value="UniProtKB-EC"/>
</dbReference>
<evidence type="ECO:0000313" key="10">
    <source>
        <dbReference type="EMBL" id="POS83684.1"/>
    </source>
</evidence>
<keyword evidence="6 9" id="KW-0547">Nucleotide-binding</keyword>
<comment type="function">
    <text evidence="1">Has kinase activity and phosphorylates inositol-1,3,4,5,6-pentakisphosphate (Ins(1,3,4,5,6)P5) to produce 1,2,3,4,5,6-hexakisphosphate (InsP6), also known as phytate.</text>
</comment>
<dbReference type="AlphaFoldDB" id="A0A2S4PNV5"/>
<evidence type="ECO:0000256" key="2">
    <source>
        <dbReference type="ARBA" id="ARBA00008305"/>
    </source>
</evidence>
<organism evidence="10 11">
    <name type="scientific">Erysiphe pulchra</name>
    <dbReference type="NCBI Taxonomy" id="225359"/>
    <lineage>
        <taxon>Eukaryota</taxon>
        <taxon>Fungi</taxon>
        <taxon>Dikarya</taxon>
        <taxon>Ascomycota</taxon>
        <taxon>Pezizomycotina</taxon>
        <taxon>Leotiomycetes</taxon>
        <taxon>Erysiphales</taxon>
        <taxon>Erysiphaceae</taxon>
        <taxon>Erysiphe</taxon>
    </lineage>
</organism>
<dbReference type="GO" id="GO:0005634">
    <property type="term" value="C:nucleus"/>
    <property type="evidence" value="ECO:0007669"/>
    <property type="project" value="TreeGrafter"/>
</dbReference>
<comment type="similarity">
    <text evidence="2">Belongs to the IPK1 type 1 family.</text>
</comment>
<accession>A0A2S4PNV5</accession>
<comment type="function">
    <text evidence="9">Phosphorylates Ins(1,3,4,5,6)P5 at position 2 to form Ins(1,2,3,4,5,6)P6 (InsP6 or phytate).</text>
</comment>
<sequence>MAEHVVLPTNVRLKYLNEGAANIVYNISFAPEINNSSNEITVSNKLKSLGLKAGNSIYADKLLRLRKNLPTTCQVNVSHSHWLNHIAPLFCPDEIVQQSLVAIKSSGIISCLNAELQEWEQSASRIGVKERSESRRGTYLADEEFGLLVTDMTPRMNTILVEFKPKWLTQSLSAPSKSTRCRQCALRAFVNADSRNLEELLPSHRVYCPLDLLSNDQKVISDLAQNLLPPRADQIYVQRFVDWIQNSSLLHRLRELQMQFDRTGTLDLDPLDRKFLIAMTIRDCTVFLRISKYGEKVEARIGDLDLKSTAKISYWKQIENELINGGWYEGAEDRAHQQPNYCVLGRNRQATAICGFFAAARNHRFGPQLARCDKDKKSLAWRQVFARSLTGEKDTRCVRKSAKIRCPFKAIVKLDEKWENGTSQLIMVRDLQYLMCFSKLLRLETHNRGLLTKLNADPFSFVVVKLQ</sequence>
<proteinExistence type="inferred from homology"/>
<dbReference type="GO" id="GO:0005524">
    <property type="term" value="F:ATP binding"/>
    <property type="evidence" value="ECO:0007669"/>
    <property type="project" value="UniProtKB-KW"/>
</dbReference>
<dbReference type="STRING" id="225359.A0A2S4PNV5"/>
<dbReference type="OrthoDB" id="272370at2759"/>
<evidence type="ECO:0000256" key="5">
    <source>
        <dbReference type="ARBA" id="ARBA00022679"/>
    </source>
</evidence>
<evidence type="ECO:0000256" key="4">
    <source>
        <dbReference type="ARBA" id="ARBA00014846"/>
    </source>
</evidence>
<dbReference type="PANTHER" id="PTHR14456:SF2">
    <property type="entry name" value="INOSITOL-PENTAKISPHOSPHATE 2-KINASE"/>
    <property type="match status" value="1"/>
</dbReference>
<dbReference type="EMBL" id="PEDP01001419">
    <property type="protein sequence ID" value="POS83684.1"/>
    <property type="molecule type" value="Genomic_DNA"/>
</dbReference>
<comment type="domain">
    <text evidence="9">The EXKPK motif is conserved in inositol-pentakisphosphate 2-kinases of both family 1 and 2.</text>
</comment>
<evidence type="ECO:0000256" key="3">
    <source>
        <dbReference type="ARBA" id="ARBA00012023"/>
    </source>
</evidence>
<gene>
    <name evidence="10" type="ORF">EPUL_005849</name>
</gene>
<evidence type="ECO:0000313" key="11">
    <source>
        <dbReference type="Proteomes" id="UP000237438"/>
    </source>
</evidence>
<dbReference type="Pfam" id="PF06090">
    <property type="entry name" value="Ins_P5_2-kin"/>
    <property type="match status" value="1"/>
</dbReference>
<comment type="catalytic activity">
    <reaction evidence="9">
        <text>1D-myo-inositol 1,3,4,5,6-pentakisphosphate + ATP = 1D-myo-inositol hexakisphosphate + ADP + H(+)</text>
        <dbReference type="Rhea" id="RHEA:20313"/>
        <dbReference type="ChEBI" id="CHEBI:15378"/>
        <dbReference type="ChEBI" id="CHEBI:30616"/>
        <dbReference type="ChEBI" id="CHEBI:57733"/>
        <dbReference type="ChEBI" id="CHEBI:58130"/>
        <dbReference type="ChEBI" id="CHEBI:456216"/>
        <dbReference type="EC" id="2.7.1.158"/>
    </reaction>
</comment>
<protein>
    <recommendedName>
        <fullName evidence="4 9">Inositol-pentakisphosphate 2-kinase</fullName>
        <ecNumber evidence="3 9">2.7.1.158</ecNumber>
    </recommendedName>
</protein>
<name>A0A2S4PNV5_9PEZI</name>